<dbReference type="GO" id="GO:0009306">
    <property type="term" value="P:protein secretion"/>
    <property type="evidence" value="ECO:0007669"/>
    <property type="project" value="InterPro"/>
</dbReference>
<dbReference type="InterPro" id="IPR022536">
    <property type="entry name" value="EspC"/>
</dbReference>
<organism evidence="2 3">
    <name type="scientific">Gordonia humi</name>
    <dbReference type="NCBI Taxonomy" id="686429"/>
    <lineage>
        <taxon>Bacteria</taxon>
        <taxon>Bacillati</taxon>
        <taxon>Actinomycetota</taxon>
        <taxon>Actinomycetes</taxon>
        <taxon>Mycobacteriales</taxon>
        <taxon>Gordoniaceae</taxon>
        <taxon>Gordonia</taxon>
    </lineage>
</organism>
<name>A0A840EZD1_9ACTN</name>
<gene>
    <name evidence="2" type="ORF">BKA16_002236</name>
</gene>
<accession>A0A840EZD1</accession>
<dbReference type="Proteomes" id="UP000551501">
    <property type="component" value="Unassembled WGS sequence"/>
</dbReference>
<keyword evidence="3" id="KW-1185">Reference proteome</keyword>
<comment type="caution">
    <text evidence="2">The sequence shown here is derived from an EMBL/GenBank/DDBJ whole genome shotgun (WGS) entry which is preliminary data.</text>
</comment>
<dbReference type="EMBL" id="JACIFP010000001">
    <property type="protein sequence ID" value="MBB4135684.1"/>
    <property type="molecule type" value="Genomic_DNA"/>
</dbReference>
<sequence length="94" mass="9288">MEPGSVSQAAGTQQTAAEQVAAQASAERIDTGALAGTFGLIGAGFLSALAEVGAQRTRTLDELATAHASTSSSATQAGLAYCQCDDTGAREVAV</sequence>
<reference evidence="2 3" key="1">
    <citation type="submission" date="2020-08" db="EMBL/GenBank/DDBJ databases">
        <title>Sequencing the genomes of 1000 actinobacteria strains.</title>
        <authorList>
            <person name="Klenk H.-P."/>
        </authorList>
    </citation>
    <scope>NUCLEOTIDE SEQUENCE [LARGE SCALE GENOMIC DNA]</scope>
    <source>
        <strain evidence="2 3">DSM 45298</strain>
    </source>
</reference>
<evidence type="ECO:0000313" key="3">
    <source>
        <dbReference type="Proteomes" id="UP000551501"/>
    </source>
</evidence>
<proteinExistence type="predicted"/>
<evidence type="ECO:0000313" key="2">
    <source>
        <dbReference type="EMBL" id="MBB4135684.1"/>
    </source>
</evidence>
<evidence type="ECO:0000256" key="1">
    <source>
        <dbReference type="SAM" id="MobiDB-lite"/>
    </source>
</evidence>
<protein>
    <recommendedName>
        <fullName evidence="4">ESX-1 secretion-associated protein</fullName>
    </recommendedName>
</protein>
<evidence type="ECO:0008006" key="4">
    <source>
        <dbReference type="Google" id="ProtNLM"/>
    </source>
</evidence>
<feature type="region of interest" description="Disordered" evidence="1">
    <location>
        <begin position="1"/>
        <end position="22"/>
    </location>
</feature>
<dbReference type="Pfam" id="PF10824">
    <property type="entry name" value="T7SS_ESX_EspC"/>
    <property type="match status" value="1"/>
</dbReference>
<dbReference type="AlphaFoldDB" id="A0A840EZD1"/>